<dbReference type="AlphaFoldDB" id="A0A642V820"/>
<evidence type="ECO:0000256" key="1">
    <source>
        <dbReference type="SAM" id="SignalP"/>
    </source>
</evidence>
<dbReference type="GO" id="GO:0050660">
    <property type="term" value="F:flavin adenine dinucleotide binding"/>
    <property type="evidence" value="ECO:0007669"/>
    <property type="project" value="TreeGrafter"/>
</dbReference>
<evidence type="ECO:0000313" key="4">
    <source>
        <dbReference type="Proteomes" id="UP000761534"/>
    </source>
</evidence>
<dbReference type="EMBL" id="SWFS01000136">
    <property type="protein sequence ID" value="KAA8915849.1"/>
    <property type="molecule type" value="Genomic_DNA"/>
</dbReference>
<dbReference type="Pfam" id="PF07992">
    <property type="entry name" value="Pyr_redox_2"/>
    <property type="match status" value="1"/>
</dbReference>
<dbReference type="PRINTS" id="PR00411">
    <property type="entry name" value="PNDRDTASEI"/>
</dbReference>
<keyword evidence="4" id="KW-1185">Reference proteome</keyword>
<feature type="signal peptide" evidence="1">
    <location>
        <begin position="1"/>
        <end position="21"/>
    </location>
</feature>
<dbReference type="Gene3D" id="3.50.50.100">
    <property type="match status" value="1"/>
</dbReference>
<dbReference type="Proteomes" id="UP000761534">
    <property type="component" value="Unassembled WGS sequence"/>
</dbReference>
<gene>
    <name evidence="3" type="ORF">TRICI_002003</name>
</gene>
<dbReference type="PRINTS" id="PR00368">
    <property type="entry name" value="FADPNR"/>
</dbReference>
<organism evidence="3 4">
    <name type="scientific">Trichomonascus ciferrii</name>
    <dbReference type="NCBI Taxonomy" id="44093"/>
    <lineage>
        <taxon>Eukaryota</taxon>
        <taxon>Fungi</taxon>
        <taxon>Dikarya</taxon>
        <taxon>Ascomycota</taxon>
        <taxon>Saccharomycotina</taxon>
        <taxon>Dipodascomycetes</taxon>
        <taxon>Dipodascales</taxon>
        <taxon>Trichomonascaceae</taxon>
        <taxon>Trichomonascus</taxon>
        <taxon>Trichomonascus ciferrii complex</taxon>
    </lineage>
</organism>
<comment type="caution">
    <text evidence="3">The sequence shown here is derived from an EMBL/GenBank/DDBJ whole genome shotgun (WGS) entry which is preliminary data.</text>
</comment>
<dbReference type="SUPFAM" id="SSF51905">
    <property type="entry name" value="FAD/NAD(P)-binding domain"/>
    <property type="match status" value="1"/>
</dbReference>
<proteinExistence type="predicted"/>
<feature type="domain" description="FAD/NAD(P)-binding" evidence="2">
    <location>
        <begin position="34"/>
        <end position="321"/>
    </location>
</feature>
<dbReference type="GO" id="GO:0005737">
    <property type="term" value="C:cytoplasm"/>
    <property type="evidence" value="ECO:0007669"/>
    <property type="project" value="TreeGrafter"/>
</dbReference>
<dbReference type="PANTHER" id="PTHR43735:SF5">
    <property type="entry name" value="FAD_NAD(P)-BINDING DOMAIN-CONTAINING PROTEIN"/>
    <property type="match status" value="1"/>
</dbReference>
<evidence type="ECO:0000259" key="2">
    <source>
        <dbReference type="Pfam" id="PF07992"/>
    </source>
</evidence>
<dbReference type="GO" id="GO:0004174">
    <property type="term" value="F:electron-transferring-flavoprotein dehydrogenase activity"/>
    <property type="evidence" value="ECO:0007669"/>
    <property type="project" value="TreeGrafter"/>
</dbReference>
<dbReference type="InterPro" id="IPR023753">
    <property type="entry name" value="FAD/NAD-binding_dom"/>
</dbReference>
<evidence type="ECO:0000313" key="3">
    <source>
        <dbReference type="EMBL" id="KAA8915849.1"/>
    </source>
</evidence>
<keyword evidence="1" id="KW-0732">Signal</keyword>
<dbReference type="InterPro" id="IPR036188">
    <property type="entry name" value="FAD/NAD-bd_sf"/>
</dbReference>
<sequence length="412" mass="45839">MLPIRIWFRYWWRSLVDRVWALYHWYTYRPGDKQILVVGGSWGGYTLARRLANGVPSGYRVVVVERATHHHHTFAFPRYSVVSGHEEKGFIPITEQKPGQWPRGALEVVVGECVSVDEDSRSIALADGRTLDYEYLAIATGANVGEPANSQDGFAKDVAISELRRNQKRIEASDSVAVIGAGAVGVELAADIKSVYPTKHVTLYCSRDRLLVRFPESVHAEAAAELARLGVEVRYGVRPGREENTIVLADGRREAFDLVFKCTGEVPNSQGFEQFCDARGYIKVTDTLQVEDHNPGGRIFCLGDVNNFECPKMARSAMAQARVVDANISAMAAAPDRKNYNLSTYTPAEVEGALRLTLGLDKNILHLDGKTTDFPVCAVDMEPHYIWDYFNVPRTFGPGLIPEDVSCDKKEN</sequence>
<name>A0A642V820_9ASCO</name>
<dbReference type="PANTHER" id="PTHR43735">
    <property type="entry name" value="APOPTOSIS-INDUCING FACTOR 1"/>
    <property type="match status" value="1"/>
</dbReference>
<protein>
    <recommendedName>
        <fullName evidence="2">FAD/NAD(P)-binding domain-containing protein</fullName>
    </recommendedName>
</protein>
<feature type="chain" id="PRO_5025055643" description="FAD/NAD(P)-binding domain-containing protein" evidence="1">
    <location>
        <begin position="22"/>
        <end position="412"/>
    </location>
</feature>
<accession>A0A642V820</accession>
<dbReference type="OrthoDB" id="202203at2759"/>
<dbReference type="VEuPathDB" id="FungiDB:TRICI_002003"/>
<reference evidence="3" key="1">
    <citation type="journal article" date="2019" name="G3 (Bethesda)">
        <title>Genome Assemblies of Two Rare Opportunistic Yeast Pathogens: Diutina rugosa (syn. Candida rugosa) and Trichomonascus ciferrii (syn. Candida ciferrii).</title>
        <authorList>
            <person name="Mixao V."/>
            <person name="Saus E."/>
            <person name="Hansen A.P."/>
            <person name="Lass-Florl C."/>
            <person name="Gabaldon T."/>
        </authorList>
    </citation>
    <scope>NUCLEOTIDE SEQUENCE</scope>
    <source>
        <strain evidence="3">CBS 4856</strain>
    </source>
</reference>